<evidence type="ECO:0000313" key="8">
    <source>
        <dbReference type="Proteomes" id="UP000467700"/>
    </source>
</evidence>
<gene>
    <name evidence="7" type="ORF">AAE3_LOCUS7053</name>
</gene>
<dbReference type="GO" id="GO:0005634">
    <property type="term" value="C:nucleus"/>
    <property type="evidence" value="ECO:0007669"/>
    <property type="project" value="UniProtKB-SubCell"/>
</dbReference>
<dbReference type="PANTHER" id="PTHR46481">
    <property type="entry name" value="ZINC FINGER BED DOMAIN-CONTAINING PROTEIN 4"/>
    <property type="match status" value="1"/>
</dbReference>
<feature type="compositionally biased region" description="Basic and acidic residues" evidence="6">
    <location>
        <begin position="77"/>
        <end position="86"/>
    </location>
</feature>
<dbReference type="OrthoDB" id="2800877at2759"/>
<protein>
    <recommendedName>
        <fullName evidence="9">Transposase</fullName>
    </recommendedName>
</protein>
<keyword evidence="2" id="KW-0479">Metal-binding</keyword>
<evidence type="ECO:0000256" key="1">
    <source>
        <dbReference type="ARBA" id="ARBA00004123"/>
    </source>
</evidence>
<keyword evidence="5" id="KW-0539">Nucleus</keyword>
<evidence type="ECO:0000256" key="4">
    <source>
        <dbReference type="ARBA" id="ARBA00022833"/>
    </source>
</evidence>
<keyword evidence="4" id="KW-0862">Zinc</keyword>
<sequence>MTLQKDKRARAKANAHEAGEETSNARSKLKGRTPKVFNANDSGHESDGNSALRRVEEAEQSQKNTGHRGPQNQSMIHYHDPVPTKDKSTGKLRWLFSCKFCNSHVRSVRTVDRTVKGKDPKWEDEPKLPKMNNLVSHLKECKVKNSPEDSIDSGDEGTSINSKFNLKRSADMIGEYIKEGEKNPQVILTQKGFLHLFSAWILDESLPWTTGESPSLAALFKYLKITFNLPSDTTVHNQLAHIFHDLHTKVVHEFSEVKSRISYSADTWTTPQMVYSFACSIAHCIDDDWNLIERVVDFLQLEDKEHEGFYAVLDGSPLAIYKHVHYAAWVLSELLKDVCPPNHEPYGSNA</sequence>
<evidence type="ECO:0000256" key="5">
    <source>
        <dbReference type="ARBA" id="ARBA00023242"/>
    </source>
</evidence>
<feature type="region of interest" description="Disordered" evidence="6">
    <location>
        <begin position="1"/>
        <end position="86"/>
    </location>
</feature>
<dbReference type="EMBL" id="CACVBS010000046">
    <property type="protein sequence ID" value="CAA7264624.1"/>
    <property type="molecule type" value="Genomic_DNA"/>
</dbReference>
<evidence type="ECO:0008006" key="9">
    <source>
        <dbReference type="Google" id="ProtNLM"/>
    </source>
</evidence>
<keyword evidence="3" id="KW-0863">Zinc-finger</keyword>
<evidence type="ECO:0000313" key="7">
    <source>
        <dbReference type="EMBL" id="CAA7264624.1"/>
    </source>
</evidence>
<feature type="compositionally biased region" description="Basic and acidic residues" evidence="6">
    <location>
        <begin position="42"/>
        <end position="57"/>
    </location>
</feature>
<reference evidence="7 8" key="1">
    <citation type="submission" date="2020-01" db="EMBL/GenBank/DDBJ databases">
        <authorList>
            <person name="Gupta K D."/>
        </authorList>
    </citation>
    <scope>NUCLEOTIDE SEQUENCE [LARGE SCALE GENOMIC DNA]</scope>
</reference>
<dbReference type="GO" id="GO:0008270">
    <property type="term" value="F:zinc ion binding"/>
    <property type="evidence" value="ECO:0007669"/>
    <property type="project" value="UniProtKB-KW"/>
</dbReference>
<organism evidence="7 8">
    <name type="scientific">Cyclocybe aegerita</name>
    <name type="common">Black poplar mushroom</name>
    <name type="synonym">Agrocybe aegerita</name>
    <dbReference type="NCBI Taxonomy" id="1973307"/>
    <lineage>
        <taxon>Eukaryota</taxon>
        <taxon>Fungi</taxon>
        <taxon>Dikarya</taxon>
        <taxon>Basidiomycota</taxon>
        <taxon>Agaricomycotina</taxon>
        <taxon>Agaricomycetes</taxon>
        <taxon>Agaricomycetidae</taxon>
        <taxon>Agaricales</taxon>
        <taxon>Agaricineae</taxon>
        <taxon>Bolbitiaceae</taxon>
        <taxon>Cyclocybe</taxon>
    </lineage>
</organism>
<evidence type="ECO:0000256" key="2">
    <source>
        <dbReference type="ARBA" id="ARBA00022723"/>
    </source>
</evidence>
<dbReference type="PANTHER" id="PTHR46481:SF10">
    <property type="entry name" value="ZINC FINGER BED DOMAIN-CONTAINING PROTEIN 39"/>
    <property type="match status" value="1"/>
</dbReference>
<comment type="subcellular location">
    <subcellularLocation>
        <location evidence="1">Nucleus</location>
    </subcellularLocation>
</comment>
<keyword evidence="8" id="KW-1185">Reference proteome</keyword>
<accession>A0A8S0VW20</accession>
<dbReference type="Proteomes" id="UP000467700">
    <property type="component" value="Unassembled WGS sequence"/>
</dbReference>
<comment type="caution">
    <text evidence="7">The sequence shown here is derived from an EMBL/GenBank/DDBJ whole genome shotgun (WGS) entry which is preliminary data.</text>
</comment>
<evidence type="ECO:0000256" key="6">
    <source>
        <dbReference type="SAM" id="MobiDB-lite"/>
    </source>
</evidence>
<proteinExistence type="predicted"/>
<dbReference type="InterPro" id="IPR052035">
    <property type="entry name" value="ZnF_BED_domain_contain"/>
</dbReference>
<evidence type="ECO:0000256" key="3">
    <source>
        <dbReference type="ARBA" id="ARBA00022771"/>
    </source>
</evidence>
<name>A0A8S0VW20_CYCAE</name>
<dbReference type="AlphaFoldDB" id="A0A8S0VW20"/>